<evidence type="ECO:0000313" key="2">
    <source>
        <dbReference type="Proteomes" id="UP000800096"/>
    </source>
</evidence>
<protein>
    <submittedName>
        <fullName evidence="1">Uncharacterized protein</fullName>
    </submittedName>
</protein>
<accession>A0A6A5R0K8</accession>
<sequence length="77" mass="8855">MLVNREAIDFYFRRVLWIPGDKGDYGSDLFPCTAIMQHCCLDHSVIAAYLCWTLLSWLSVLFAVDDGCACQNPRRPR</sequence>
<dbReference type="AlphaFoldDB" id="A0A6A5R0K8"/>
<reference evidence="1" key="1">
    <citation type="journal article" date="2020" name="Stud. Mycol.">
        <title>101 Dothideomycetes genomes: a test case for predicting lifestyles and emergence of pathogens.</title>
        <authorList>
            <person name="Haridas S."/>
            <person name="Albert R."/>
            <person name="Binder M."/>
            <person name="Bloem J."/>
            <person name="Labutti K."/>
            <person name="Salamov A."/>
            <person name="Andreopoulos B."/>
            <person name="Baker S."/>
            <person name="Barry K."/>
            <person name="Bills G."/>
            <person name="Bluhm B."/>
            <person name="Cannon C."/>
            <person name="Castanera R."/>
            <person name="Culley D."/>
            <person name="Daum C."/>
            <person name="Ezra D."/>
            <person name="Gonzalez J."/>
            <person name="Henrissat B."/>
            <person name="Kuo A."/>
            <person name="Liang C."/>
            <person name="Lipzen A."/>
            <person name="Lutzoni F."/>
            <person name="Magnuson J."/>
            <person name="Mondo S."/>
            <person name="Nolan M."/>
            <person name="Ohm R."/>
            <person name="Pangilinan J."/>
            <person name="Park H.-J."/>
            <person name="Ramirez L."/>
            <person name="Alfaro M."/>
            <person name="Sun H."/>
            <person name="Tritt A."/>
            <person name="Yoshinaga Y."/>
            <person name="Zwiers L.-H."/>
            <person name="Turgeon B."/>
            <person name="Goodwin S."/>
            <person name="Spatafora J."/>
            <person name="Crous P."/>
            <person name="Grigoriev I."/>
        </authorList>
    </citation>
    <scope>NUCLEOTIDE SEQUENCE</scope>
    <source>
        <strain evidence="1">HMLAC05119</strain>
    </source>
</reference>
<keyword evidence="2" id="KW-1185">Reference proteome</keyword>
<dbReference type="EMBL" id="ML979132">
    <property type="protein sequence ID" value="KAF1920638.1"/>
    <property type="molecule type" value="Genomic_DNA"/>
</dbReference>
<organism evidence="1 2">
    <name type="scientific">Ampelomyces quisqualis</name>
    <name type="common">Powdery mildew agent</name>
    <dbReference type="NCBI Taxonomy" id="50730"/>
    <lineage>
        <taxon>Eukaryota</taxon>
        <taxon>Fungi</taxon>
        <taxon>Dikarya</taxon>
        <taxon>Ascomycota</taxon>
        <taxon>Pezizomycotina</taxon>
        <taxon>Dothideomycetes</taxon>
        <taxon>Pleosporomycetidae</taxon>
        <taxon>Pleosporales</taxon>
        <taxon>Pleosporineae</taxon>
        <taxon>Phaeosphaeriaceae</taxon>
        <taxon>Ampelomyces</taxon>
    </lineage>
</organism>
<dbReference type="Proteomes" id="UP000800096">
    <property type="component" value="Unassembled WGS sequence"/>
</dbReference>
<proteinExistence type="predicted"/>
<name>A0A6A5R0K8_AMPQU</name>
<gene>
    <name evidence="1" type="ORF">BDU57DRAFT_509031</name>
</gene>
<evidence type="ECO:0000313" key="1">
    <source>
        <dbReference type="EMBL" id="KAF1920638.1"/>
    </source>
</evidence>